<comment type="similarity">
    <text evidence="1 3">Belongs to the calycin superfamily. Fatty-acid binding protein (FABP) family.</text>
</comment>
<dbReference type="AlphaFoldDB" id="A0A8S3YMY2"/>
<accession>A0A8S3YMY2</accession>
<evidence type="ECO:0000256" key="3">
    <source>
        <dbReference type="RuleBase" id="RU003696"/>
    </source>
</evidence>
<evidence type="ECO:0000313" key="6">
    <source>
        <dbReference type="Proteomes" id="UP000678393"/>
    </source>
</evidence>
<organism evidence="5 6">
    <name type="scientific">Candidula unifasciata</name>
    <dbReference type="NCBI Taxonomy" id="100452"/>
    <lineage>
        <taxon>Eukaryota</taxon>
        <taxon>Metazoa</taxon>
        <taxon>Spiralia</taxon>
        <taxon>Lophotrochozoa</taxon>
        <taxon>Mollusca</taxon>
        <taxon>Gastropoda</taxon>
        <taxon>Heterobranchia</taxon>
        <taxon>Euthyneura</taxon>
        <taxon>Panpulmonata</taxon>
        <taxon>Eupulmonata</taxon>
        <taxon>Stylommatophora</taxon>
        <taxon>Helicina</taxon>
        <taxon>Helicoidea</taxon>
        <taxon>Geomitridae</taxon>
        <taxon>Candidula</taxon>
    </lineage>
</organism>
<feature type="domain" description="Cytosolic fatty-acid binding proteins" evidence="4">
    <location>
        <begin position="8"/>
        <end position="25"/>
    </location>
</feature>
<sequence length="132" mass="14835">MAAELAPGKWELQSSENFDEYMKAVGVGMAKRLIGNQAKPTVEISIVDGVWRITTSSALTKVEVSFKIGEEFEETTPDGRKVKTISRIEGNKLIQEQKGEVDTHVERQFSKDNFVLTLKAKDVVCTRVYKRV</sequence>
<evidence type="ECO:0000259" key="4">
    <source>
        <dbReference type="PROSITE" id="PS00214"/>
    </source>
</evidence>
<dbReference type="PROSITE" id="PS00214">
    <property type="entry name" value="FABP"/>
    <property type="match status" value="1"/>
</dbReference>
<dbReference type="FunFam" id="2.40.128.20:FF:000001">
    <property type="entry name" value="Fatty acid-binding protein, adipocyte"/>
    <property type="match status" value="1"/>
</dbReference>
<dbReference type="InterPro" id="IPR012674">
    <property type="entry name" value="Calycin"/>
</dbReference>
<name>A0A8S3YMY2_9EUPU</name>
<dbReference type="Gene3D" id="2.40.128.20">
    <property type="match status" value="1"/>
</dbReference>
<protein>
    <recommendedName>
        <fullName evidence="4">Cytosolic fatty-acid binding proteins domain-containing protein</fullName>
    </recommendedName>
</protein>
<evidence type="ECO:0000313" key="5">
    <source>
        <dbReference type="EMBL" id="CAG5116845.1"/>
    </source>
</evidence>
<keyword evidence="6" id="KW-1185">Reference proteome</keyword>
<dbReference type="OrthoDB" id="354351at2759"/>
<reference evidence="5" key="1">
    <citation type="submission" date="2021-04" db="EMBL/GenBank/DDBJ databases">
        <authorList>
            <consortium name="Molecular Ecology Group"/>
        </authorList>
    </citation>
    <scope>NUCLEOTIDE SEQUENCE</scope>
</reference>
<keyword evidence="3" id="KW-0813">Transport</keyword>
<dbReference type="PANTHER" id="PTHR11955">
    <property type="entry name" value="FATTY ACID BINDING PROTEIN"/>
    <property type="match status" value="1"/>
</dbReference>
<dbReference type="Proteomes" id="UP000678393">
    <property type="component" value="Unassembled WGS sequence"/>
</dbReference>
<dbReference type="CDD" id="cd00742">
    <property type="entry name" value="FABP"/>
    <property type="match status" value="1"/>
</dbReference>
<dbReference type="Pfam" id="PF00061">
    <property type="entry name" value="Lipocalin"/>
    <property type="match status" value="1"/>
</dbReference>
<gene>
    <name evidence="5" type="ORF">CUNI_LOCUS2403</name>
</gene>
<dbReference type="SUPFAM" id="SSF50814">
    <property type="entry name" value="Lipocalins"/>
    <property type="match status" value="1"/>
</dbReference>
<dbReference type="EMBL" id="CAJHNH020000311">
    <property type="protein sequence ID" value="CAG5116845.1"/>
    <property type="molecule type" value="Genomic_DNA"/>
</dbReference>
<dbReference type="InterPro" id="IPR000566">
    <property type="entry name" value="Lipocln_cytosolic_FA-bd_dom"/>
</dbReference>
<proteinExistence type="inferred from homology"/>
<evidence type="ECO:0000256" key="1">
    <source>
        <dbReference type="ARBA" id="ARBA00008390"/>
    </source>
</evidence>
<dbReference type="GO" id="GO:0008289">
    <property type="term" value="F:lipid binding"/>
    <property type="evidence" value="ECO:0007669"/>
    <property type="project" value="UniProtKB-KW"/>
</dbReference>
<dbReference type="InterPro" id="IPR031259">
    <property type="entry name" value="ILBP"/>
</dbReference>
<comment type="caution">
    <text evidence="5">The sequence shown here is derived from an EMBL/GenBank/DDBJ whole genome shotgun (WGS) entry which is preliminary data.</text>
</comment>
<dbReference type="PRINTS" id="PR00178">
    <property type="entry name" value="FATTYACIDBP"/>
</dbReference>
<dbReference type="InterPro" id="IPR000463">
    <property type="entry name" value="Fatty_acid-bd"/>
</dbReference>
<keyword evidence="2" id="KW-0446">Lipid-binding</keyword>
<evidence type="ECO:0000256" key="2">
    <source>
        <dbReference type="ARBA" id="ARBA00023121"/>
    </source>
</evidence>